<reference evidence="1" key="1">
    <citation type="journal article" date="2021" name="PeerJ">
        <title>Extensive microbial diversity within the chicken gut microbiome revealed by metagenomics and culture.</title>
        <authorList>
            <person name="Gilroy R."/>
            <person name="Ravi A."/>
            <person name="Getino M."/>
            <person name="Pursley I."/>
            <person name="Horton D.L."/>
            <person name="Alikhan N.F."/>
            <person name="Baker D."/>
            <person name="Gharbi K."/>
            <person name="Hall N."/>
            <person name="Watson M."/>
            <person name="Adriaenssens E.M."/>
            <person name="Foster-Nyarko E."/>
            <person name="Jarju S."/>
            <person name="Secka A."/>
            <person name="Antonio M."/>
            <person name="Oren A."/>
            <person name="Chaudhuri R.R."/>
            <person name="La Ragione R."/>
            <person name="Hildebrand F."/>
            <person name="Pallen M.J."/>
        </authorList>
    </citation>
    <scope>NUCLEOTIDE SEQUENCE</scope>
    <source>
        <strain evidence="1">ChiW4-1371</strain>
    </source>
</reference>
<sequence length="413" mass="46674">MCVFTDTSAAAPKNKIASDNKTFDNVSKDNQTKDNATLDNKTKKNINLKLKIKPKLVPDRLINDKNTFMTKFGFPEREEFKINTDLNAKNRHLYDNVTLTMKNRWSKTNIWGKDFLYIEGIVSGGAYGFNYFSIKPANAQQKEYVIPYGSVSLKFMSGTRFSPELVIKDSRFIFTESKSTIDEQADNYNYYYLKLPLGFYIPFFGWKSEMYIDGSYSSLNNNFQVKDNLMVQGTLLGSGSSFHTAASSWNVRLYLDTPVVLKPSISEYAYFGIYYDETRSSRTALPGTDYAGGNTLLVDGTARSGGIFYEMRQDLYKGLMFGINVYAGIGDIETSSKYNVSYGNTEGLVSYKAKLSLGYQHIFKAQGVGIAFDVGAEYSGLVEFFYAKREGPYSVTLDGDIKYFAELKFLFGY</sequence>
<reference evidence="1" key="2">
    <citation type="submission" date="2021-04" db="EMBL/GenBank/DDBJ databases">
        <authorList>
            <person name="Gilroy R."/>
        </authorList>
    </citation>
    <scope>NUCLEOTIDE SEQUENCE</scope>
    <source>
        <strain evidence="1">ChiW4-1371</strain>
    </source>
</reference>
<dbReference type="Proteomes" id="UP000824176">
    <property type="component" value="Unassembled WGS sequence"/>
</dbReference>
<evidence type="ECO:0000313" key="2">
    <source>
        <dbReference type="Proteomes" id="UP000824176"/>
    </source>
</evidence>
<gene>
    <name evidence="1" type="ORF">H9804_02100</name>
</gene>
<name>A0A9D2GTG7_9BACT</name>
<proteinExistence type="predicted"/>
<accession>A0A9D2GTG7</accession>
<evidence type="ECO:0000313" key="1">
    <source>
        <dbReference type="EMBL" id="HIZ88710.1"/>
    </source>
</evidence>
<comment type="caution">
    <text evidence="1">The sequence shown here is derived from an EMBL/GenBank/DDBJ whole genome shotgun (WGS) entry which is preliminary data.</text>
</comment>
<dbReference type="AlphaFoldDB" id="A0A9D2GTG7"/>
<protein>
    <submittedName>
        <fullName evidence="1">Uncharacterized protein</fullName>
    </submittedName>
</protein>
<organism evidence="1 2">
    <name type="scientific">Candidatus Mucispirillum faecigallinarum</name>
    <dbReference type="NCBI Taxonomy" id="2838699"/>
    <lineage>
        <taxon>Bacteria</taxon>
        <taxon>Pseudomonadati</taxon>
        <taxon>Deferribacterota</taxon>
        <taxon>Deferribacteres</taxon>
        <taxon>Deferribacterales</taxon>
        <taxon>Mucispirillaceae</taxon>
        <taxon>Mucispirillum</taxon>
    </lineage>
</organism>
<dbReference type="EMBL" id="DXAQ01000032">
    <property type="protein sequence ID" value="HIZ88710.1"/>
    <property type="molecule type" value="Genomic_DNA"/>
</dbReference>